<dbReference type="InParanoid" id="A0A2R5GPA9"/>
<feature type="compositionally biased region" description="Low complexity" evidence="1">
    <location>
        <begin position="454"/>
        <end position="465"/>
    </location>
</feature>
<gene>
    <name evidence="3" type="ORF">FCC1311_089352</name>
</gene>
<comment type="caution">
    <text evidence="3">The sequence shown here is derived from an EMBL/GenBank/DDBJ whole genome shotgun (WGS) entry which is preliminary data.</text>
</comment>
<dbReference type="Proteomes" id="UP000241890">
    <property type="component" value="Unassembled WGS sequence"/>
</dbReference>
<evidence type="ECO:0000313" key="4">
    <source>
        <dbReference type="Proteomes" id="UP000241890"/>
    </source>
</evidence>
<feature type="region of interest" description="Disordered" evidence="1">
    <location>
        <begin position="444"/>
        <end position="478"/>
    </location>
</feature>
<feature type="transmembrane region" description="Helical" evidence="2">
    <location>
        <begin position="328"/>
        <end position="347"/>
    </location>
</feature>
<feature type="transmembrane region" description="Helical" evidence="2">
    <location>
        <begin position="295"/>
        <end position="316"/>
    </location>
</feature>
<organism evidence="3 4">
    <name type="scientific">Hondaea fermentalgiana</name>
    <dbReference type="NCBI Taxonomy" id="2315210"/>
    <lineage>
        <taxon>Eukaryota</taxon>
        <taxon>Sar</taxon>
        <taxon>Stramenopiles</taxon>
        <taxon>Bigyra</taxon>
        <taxon>Labyrinthulomycetes</taxon>
        <taxon>Thraustochytrida</taxon>
        <taxon>Thraustochytriidae</taxon>
        <taxon>Hondaea</taxon>
    </lineage>
</organism>
<name>A0A2R5GPA9_9STRA</name>
<keyword evidence="2" id="KW-0812">Transmembrane</keyword>
<dbReference type="EMBL" id="BEYU01000128">
    <property type="protein sequence ID" value="GBG32710.1"/>
    <property type="molecule type" value="Genomic_DNA"/>
</dbReference>
<proteinExistence type="predicted"/>
<feature type="transmembrane region" description="Helical" evidence="2">
    <location>
        <begin position="209"/>
        <end position="228"/>
    </location>
</feature>
<keyword evidence="4" id="KW-1185">Reference proteome</keyword>
<feature type="transmembrane region" description="Helical" evidence="2">
    <location>
        <begin position="382"/>
        <end position="406"/>
    </location>
</feature>
<keyword evidence="2" id="KW-0472">Membrane</keyword>
<feature type="compositionally biased region" description="Polar residues" evidence="1">
    <location>
        <begin position="466"/>
        <end position="478"/>
    </location>
</feature>
<accession>A0A2R5GPA9</accession>
<feature type="transmembrane region" description="Helical" evidence="2">
    <location>
        <begin position="248"/>
        <end position="274"/>
    </location>
</feature>
<protein>
    <submittedName>
        <fullName evidence="3">Uncharacterized protein</fullName>
    </submittedName>
</protein>
<feature type="transmembrane region" description="Helical" evidence="2">
    <location>
        <begin position="412"/>
        <end position="434"/>
    </location>
</feature>
<sequence length="478" mass="53160">MSGALSTVVAPPSLAGETFFCAFTSKFWGNVQQREYDGLEIVGFPTEEEVCVLGETALGDKMLVTDISYVNMDENERDWDCFETTDLLTVIQAEPAVVVHDLRRFKPNLGLGLEWTDNLFQPKDRYAGFDGAIIDCEFPDVVWEAINNRVANLTVNLRVQESDFERMFNSTFLKVWGRGILGGLLVLQWCYASVLLVRHWQIARDPTMGSPYFLTAPVIALLLLWVFYLFITPVTLIEGLWTEGTLPASIRTCMVIMVTGIFTAASFVVGYLFYEVSHSLRLYSTVHGSFATRHRIMLFAVAGGLAIADIAAMVLVGSHAVEATDAQVPVVSLYLVAIIFITGFYILHATRFRQILHQVSSHDAAANSEEERVRFVKKMSRYILGSAVAKILSVLAIAAVALPFFLTGPPAWISIWTFLYLTRILDAHFLILICRGQAVKSRASHAASRRTRMNNSSSKQDSSSNIEPPSNLSFTLTP</sequence>
<dbReference type="AlphaFoldDB" id="A0A2R5GPA9"/>
<keyword evidence="2" id="KW-1133">Transmembrane helix</keyword>
<evidence type="ECO:0000256" key="1">
    <source>
        <dbReference type="SAM" id="MobiDB-lite"/>
    </source>
</evidence>
<feature type="transmembrane region" description="Helical" evidence="2">
    <location>
        <begin position="175"/>
        <end position="197"/>
    </location>
</feature>
<evidence type="ECO:0000313" key="3">
    <source>
        <dbReference type="EMBL" id="GBG32710.1"/>
    </source>
</evidence>
<evidence type="ECO:0000256" key="2">
    <source>
        <dbReference type="SAM" id="Phobius"/>
    </source>
</evidence>
<reference evidence="3 4" key="1">
    <citation type="submission" date="2017-12" db="EMBL/GenBank/DDBJ databases">
        <title>Sequencing, de novo assembly and annotation of complete genome of a new Thraustochytrid species, strain FCC1311.</title>
        <authorList>
            <person name="Sedici K."/>
            <person name="Godart F."/>
            <person name="Aiese Cigliano R."/>
            <person name="Sanseverino W."/>
            <person name="Barakat M."/>
            <person name="Ortet P."/>
            <person name="Marechal E."/>
            <person name="Cagnac O."/>
            <person name="Amato A."/>
        </authorList>
    </citation>
    <scope>NUCLEOTIDE SEQUENCE [LARGE SCALE GENOMIC DNA]</scope>
</reference>